<evidence type="ECO:0000313" key="2">
    <source>
        <dbReference type="Proteomes" id="UP000276133"/>
    </source>
</evidence>
<evidence type="ECO:0000313" key="1">
    <source>
        <dbReference type="EMBL" id="RNA03240.1"/>
    </source>
</evidence>
<reference evidence="1 2" key="1">
    <citation type="journal article" date="2018" name="Sci. Rep.">
        <title>Genomic signatures of local adaptation to the degree of environmental predictability in rotifers.</title>
        <authorList>
            <person name="Franch-Gras L."/>
            <person name="Hahn C."/>
            <person name="Garcia-Roger E.M."/>
            <person name="Carmona M.J."/>
            <person name="Serra M."/>
            <person name="Gomez A."/>
        </authorList>
    </citation>
    <scope>NUCLEOTIDE SEQUENCE [LARGE SCALE GENOMIC DNA]</scope>
    <source>
        <strain evidence="1">HYR1</strain>
    </source>
</reference>
<comment type="caution">
    <text evidence="1">The sequence shown here is derived from an EMBL/GenBank/DDBJ whole genome shotgun (WGS) entry which is preliminary data.</text>
</comment>
<protein>
    <submittedName>
        <fullName evidence="1">Uncharacterized protein</fullName>
    </submittedName>
</protein>
<name>A0A3M7PW03_BRAPC</name>
<keyword evidence="2" id="KW-1185">Reference proteome</keyword>
<sequence>MTCIFGQINSWITNINSVTEENQVAKKSWLSRAEFGKAVLYLKYGTDMNGAECNILKDRIKRFF</sequence>
<gene>
    <name evidence="1" type="ORF">BpHYR1_044086</name>
</gene>
<dbReference type="EMBL" id="REGN01008567">
    <property type="protein sequence ID" value="RNA03240.1"/>
    <property type="molecule type" value="Genomic_DNA"/>
</dbReference>
<proteinExistence type="predicted"/>
<dbReference type="Proteomes" id="UP000276133">
    <property type="component" value="Unassembled WGS sequence"/>
</dbReference>
<accession>A0A3M7PW03</accession>
<organism evidence="1 2">
    <name type="scientific">Brachionus plicatilis</name>
    <name type="common">Marine rotifer</name>
    <name type="synonym">Brachionus muelleri</name>
    <dbReference type="NCBI Taxonomy" id="10195"/>
    <lineage>
        <taxon>Eukaryota</taxon>
        <taxon>Metazoa</taxon>
        <taxon>Spiralia</taxon>
        <taxon>Gnathifera</taxon>
        <taxon>Rotifera</taxon>
        <taxon>Eurotatoria</taxon>
        <taxon>Monogononta</taxon>
        <taxon>Pseudotrocha</taxon>
        <taxon>Ploima</taxon>
        <taxon>Brachionidae</taxon>
        <taxon>Brachionus</taxon>
    </lineage>
</organism>
<dbReference type="AlphaFoldDB" id="A0A3M7PW03"/>